<accession>A0ABY8TTV9</accession>
<reference evidence="9 10" key="1">
    <citation type="submission" date="2023-05" db="EMBL/GenBank/DDBJ databases">
        <title>A 100% complete, gapless, phased diploid assembly of the Scenedesmus obliquus UTEX 3031 genome.</title>
        <authorList>
            <person name="Biondi T.C."/>
            <person name="Hanschen E.R."/>
            <person name="Kwon T."/>
            <person name="Eng W."/>
            <person name="Kruse C.P.S."/>
            <person name="Koehler S.I."/>
            <person name="Kunde Y."/>
            <person name="Gleasner C.D."/>
            <person name="You Mak K.T."/>
            <person name="Polle J."/>
            <person name="Hovde B.T."/>
            <person name="Starkenburg S.R."/>
        </authorList>
    </citation>
    <scope>NUCLEOTIDE SEQUENCE [LARGE SCALE GENOMIC DNA]</scope>
    <source>
        <strain evidence="9 10">DOE0152z</strain>
    </source>
</reference>
<keyword evidence="6" id="KW-0067">ATP-binding</keyword>
<dbReference type="PRINTS" id="PR00723">
    <property type="entry name" value="SUBTILISIN"/>
</dbReference>
<dbReference type="Pfam" id="PF00004">
    <property type="entry name" value="AAA"/>
    <property type="match status" value="2"/>
</dbReference>
<dbReference type="InterPro" id="IPR036852">
    <property type="entry name" value="Peptidase_S8/S53_dom_sf"/>
</dbReference>
<dbReference type="PROSITE" id="PS00137">
    <property type="entry name" value="SUBTILASE_HIS"/>
    <property type="match status" value="1"/>
</dbReference>
<evidence type="ECO:0000259" key="8">
    <source>
        <dbReference type="SMART" id="SM00382"/>
    </source>
</evidence>
<dbReference type="PROSITE" id="PS00138">
    <property type="entry name" value="SUBTILASE_SER"/>
    <property type="match status" value="1"/>
</dbReference>
<feature type="domain" description="AAA+ ATPase" evidence="8">
    <location>
        <begin position="236"/>
        <end position="383"/>
    </location>
</feature>
<dbReference type="InterPro" id="IPR022398">
    <property type="entry name" value="Peptidase_S8_His-AS"/>
</dbReference>
<organism evidence="9 10">
    <name type="scientific">Tetradesmus obliquus</name>
    <name type="common">Green alga</name>
    <name type="synonym">Acutodesmus obliquus</name>
    <dbReference type="NCBI Taxonomy" id="3088"/>
    <lineage>
        <taxon>Eukaryota</taxon>
        <taxon>Viridiplantae</taxon>
        <taxon>Chlorophyta</taxon>
        <taxon>core chlorophytes</taxon>
        <taxon>Chlorophyceae</taxon>
        <taxon>CS clade</taxon>
        <taxon>Sphaeropleales</taxon>
        <taxon>Scenedesmaceae</taxon>
        <taxon>Tetradesmus</taxon>
    </lineage>
</organism>
<dbReference type="InterPro" id="IPR041569">
    <property type="entry name" value="AAA_lid_3"/>
</dbReference>
<dbReference type="InterPro" id="IPR015500">
    <property type="entry name" value="Peptidase_S8_subtilisin-rel"/>
</dbReference>
<dbReference type="Gene3D" id="3.10.330.10">
    <property type="match status" value="1"/>
</dbReference>
<name>A0ABY8TTV9_TETOB</name>
<dbReference type="SUPFAM" id="SSF54585">
    <property type="entry name" value="Cdc48 domain 2-like"/>
    <property type="match status" value="1"/>
</dbReference>
<keyword evidence="2" id="KW-0645">Protease</keyword>
<evidence type="ECO:0000256" key="6">
    <source>
        <dbReference type="ARBA" id="ARBA00022840"/>
    </source>
</evidence>
<protein>
    <recommendedName>
        <fullName evidence="8">AAA+ ATPase domain-containing protein</fullName>
    </recommendedName>
</protein>
<comment type="similarity">
    <text evidence="1">Belongs to the AAA ATPase family.</text>
</comment>
<dbReference type="Proteomes" id="UP001244341">
    <property type="component" value="Chromosome 2b"/>
</dbReference>
<dbReference type="SUPFAM" id="SSF52540">
    <property type="entry name" value="P-loop containing nucleoside triphosphate hydrolases"/>
    <property type="match status" value="2"/>
</dbReference>
<dbReference type="Gene3D" id="1.10.8.60">
    <property type="match status" value="1"/>
</dbReference>
<evidence type="ECO:0000313" key="10">
    <source>
        <dbReference type="Proteomes" id="UP001244341"/>
    </source>
</evidence>
<dbReference type="Gene3D" id="3.40.50.200">
    <property type="entry name" value="Peptidase S8/S53 domain"/>
    <property type="match status" value="1"/>
</dbReference>
<evidence type="ECO:0000256" key="1">
    <source>
        <dbReference type="ARBA" id="ARBA00006914"/>
    </source>
</evidence>
<dbReference type="Gene3D" id="2.40.40.20">
    <property type="match status" value="1"/>
</dbReference>
<feature type="region of interest" description="Disordered" evidence="7">
    <location>
        <begin position="1085"/>
        <end position="1134"/>
    </location>
</feature>
<dbReference type="SUPFAM" id="SSF50692">
    <property type="entry name" value="ADC-like"/>
    <property type="match status" value="1"/>
</dbReference>
<dbReference type="SMART" id="SM00382">
    <property type="entry name" value="AAA"/>
    <property type="match status" value="2"/>
</dbReference>
<feature type="compositionally biased region" description="Pro residues" evidence="7">
    <location>
        <begin position="1093"/>
        <end position="1114"/>
    </location>
</feature>
<dbReference type="InterPro" id="IPR039812">
    <property type="entry name" value="Vesicle-fus_ATPase"/>
</dbReference>
<gene>
    <name evidence="9" type="ORF">OEZ85_011318</name>
</gene>
<keyword evidence="3" id="KW-0547">Nucleotide-binding</keyword>
<feature type="domain" description="AAA+ ATPase" evidence="8">
    <location>
        <begin position="539"/>
        <end position="675"/>
    </location>
</feature>
<dbReference type="PANTHER" id="PTHR23078">
    <property type="entry name" value="VESICULAR-FUSION PROTEIN NSF"/>
    <property type="match status" value="1"/>
</dbReference>
<evidence type="ECO:0000256" key="5">
    <source>
        <dbReference type="ARBA" id="ARBA00022825"/>
    </source>
</evidence>
<evidence type="ECO:0000256" key="2">
    <source>
        <dbReference type="ARBA" id="ARBA00022670"/>
    </source>
</evidence>
<dbReference type="InterPro" id="IPR023828">
    <property type="entry name" value="Peptidase_S8_Ser-AS"/>
</dbReference>
<dbReference type="Pfam" id="PF17862">
    <property type="entry name" value="AAA_lid_3"/>
    <property type="match status" value="1"/>
</dbReference>
<sequence length="1442" mass="152154">MAYEQRTVDNCPDKSASLTNCIYLAPGDPLASAQYIEIGPFVFNAASHPAIAPGSIGFNAVQRRCLRVSVQDKVSAGVFVPPPGFPGAHLLYAEVQGLNDRVKAEISASDVIERLLQIFKGQIFAPEQQLAFELQGASFKLMVGSLQVDVGGQNREVPRAALMAQTAFIFTNSNSHNIKILGQKGFATTQLFKAKTLNFESLGIGGLDKQFDAIFRRAFASRVFPPSIVQRLGIQHVKGMLLHGPPGTGKTLIARQIGKMLNGKEPKVVNGPEVLSKYVGQAEENIRNLFGEAEAEYKEKGDASELHIIIFDEIDAICRQRGSVRDGTATHDTIVNQLLTKIDGVDALNNILLIGMTNRKDMLDEAMLRPGRLEVQIEIGLADEKGRLQILKIHTSKMQTNSFLSHDVDLPLLAERTRNFSGAEIEGLVKSAASYALNRNVDINDLHKPLDEDNIKVTQSDFEAALSEVQPAFGANTENLSKAMTHGIIDYGDAYRHLANTLRTLVSQHGIIDYGDAYRHLANTLRTLVSQVQNSAKTPMMSVLLEGPSGSGKTALAASAAIASQFPFAKIISPEDMVGYSEQSKGSQITKVFEDAYKSPLSIVVLDDIERLLEYVAIGPRFSNAILQVLLVLIKKQPPAGRKLLIIGTSSAGDVLEPMGLSSAFNVQLHVPALRGAEVEAVMMADSSFAEADLREAVETLVSLCGSAVVPVKKLLLWMEMARQELAEPNGPIPLEAWQKVLRDLANTRAFATDVPAGTPIAGEFIVIYKPDVNDVAAAAAQVQAQATEAAVAAFGSGDMVGIASADDVRGMVAVLSSTAAPAGIPSQALLQVPADLPEQQVRARLSALPIVEAVVQNRVVALQGRLLQQQGDGDLSISVDTPPGASQAAACSAAYFAAGVQAQPAAGINLQWPNCITPSTTLGLFGERCGPNMDRFRWNGLFAYDTATGQQLNNCLYLRARESNATVARQYLGDCGVAPTMFAGVPTNVCQEGADTMCVDAGSVPSYTVQTSRALCSAPSSTRVTFNGVPCGPNNALVQWNTMAPTGCTSYTRSTLDVKQQADWLGQCGVPPFQIMGMPTRVCGRFPGGSNPQPPANPPPANPPPANPPPANPPGGGTGKLPSTPLMSGESTGNWGMATVGALDGSRNVVDPRAAIAATGFKVVVIDTGAEQSHPDLNVVEFIDFWDQQGSSYFRKDGNGHGTHVSGVIGARNNGGGVFGVVPGMPIVAMKVLGAGGSGSLDIVYKAYAEVLARLQRGERIAAINLSLGAAVSDQNAITTECNWVSRIAAYGTAVVVAAGNAGTNFAGTIPALCPDAMTVTSLTQSGSPSSFSNFASGSSSKSSSMIAAPGSDIYSTYMGGGYQTMSGTSMATPFVTGAFARCALSGACRVSTSAGATPAASTNYPVMLAAARSMPCDAGYCGPNWSSSNNYGYMLNVRQL</sequence>
<dbReference type="PANTHER" id="PTHR23078:SF3">
    <property type="entry name" value="VESICLE-FUSING ATPASE"/>
    <property type="match status" value="1"/>
</dbReference>
<dbReference type="Pfam" id="PF00082">
    <property type="entry name" value="Peptidase_S8"/>
    <property type="match status" value="1"/>
</dbReference>
<evidence type="ECO:0000256" key="7">
    <source>
        <dbReference type="SAM" id="MobiDB-lite"/>
    </source>
</evidence>
<dbReference type="CDD" id="cd19504">
    <property type="entry name" value="RecA-like_NSF-SEC18_r1-like"/>
    <property type="match status" value="1"/>
</dbReference>
<dbReference type="InterPro" id="IPR029067">
    <property type="entry name" value="CDC48_domain_2-like_sf"/>
</dbReference>
<dbReference type="InterPro" id="IPR009010">
    <property type="entry name" value="Asp_de-COase-like_dom_sf"/>
</dbReference>
<dbReference type="SUPFAM" id="SSF52743">
    <property type="entry name" value="Subtilisin-like"/>
    <property type="match status" value="1"/>
</dbReference>
<dbReference type="InterPro" id="IPR003959">
    <property type="entry name" value="ATPase_AAA_core"/>
</dbReference>
<keyword evidence="5" id="KW-0720">Serine protease</keyword>
<dbReference type="InterPro" id="IPR000209">
    <property type="entry name" value="Peptidase_S8/S53_dom"/>
</dbReference>
<evidence type="ECO:0000256" key="3">
    <source>
        <dbReference type="ARBA" id="ARBA00022741"/>
    </source>
</evidence>
<dbReference type="EMBL" id="CP126209">
    <property type="protein sequence ID" value="WIA11191.1"/>
    <property type="molecule type" value="Genomic_DNA"/>
</dbReference>
<proteinExistence type="inferred from homology"/>
<keyword evidence="4" id="KW-0378">Hydrolase</keyword>
<dbReference type="Gene3D" id="3.40.50.300">
    <property type="entry name" value="P-loop containing nucleotide triphosphate hydrolases"/>
    <property type="match status" value="2"/>
</dbReference>
<keyword evidence="10" id="KW-1185">Reference proteome</keyword>
<evidence type="ECO:0000313" key="9">
    <source>
        <dbReference type="EMBL" id="WIA11191.1"/>
    </source>
</evidence>
<dbReference type="InterPro" id="IPR027417">
    <property type="entry name" value="P-loop_NTPase"/>
</dbReference>
<dbReference type="InterPro" id="IPR003593">
    <property type="entry name" value="AAA+_ATPase"/>
</dbReference>
<evidence type="ECO:0000256" key="4">
    <source>
        <dbReference type="ARBA" id="ARBA00022801"/>
    </source>
</evidence>